<reference evidence="1" key="1">
    <citation type="journal article" date="2014" name="Int. J. Syst. Evol. Microbiol.">
        <title>Complete genome sequence of Corynebacterium casei LMG S-19264T (=DSM 44701T), isolated from a smear-ripened cheese.</title>
        <authorList>
            <consortium name="US DOE Joint Genome Institute (JGI-PGF)"/>
            <person name="Walter F."/>
            <person name="Albersmeier A."/>
            <person name="Kalinowski J."/>
            <person name="Ruckert C."/>
        </authorList>
    </citation>
    <scope>NUCLEOTIDE SEQUENCE</scope>
    <source>
        <strain evidence="1">JCM 13919</strain>
    </source>
</reference>
<gene>
    <name evidence="1" type="ORF">GCM10007966_01390</name>
</gene>
<organism evidence="1 2">
    <name type="scientific">Legionella impletisoli</name>
    <dbReference type="NCBI Taxonomy" id="343510"/>
    <lineage>
        <taxon>Bacteria</taxon>
        <taxon>Pseudomonadati</taxon>
        <taxon>Pseudomonadota</taxon>
        <taxon>Gammaproteobacteria</taxon>
        <taxon>Legionellales</taxon>
        <taxon>Legionellaceae</taxon>
        <taxon>Legionella</taxon>
    </lineage>
</organism>
<evidence type="ECO:0000313" key="2">
    <source>
        <dbReference type="Proteomes" id="UP000630149"/>
    </source>
</evidence>
<dbReference type="AlphaFoldDB" id="A0A917JLM5"/>
<evidence type="ECO:0000313" key="1">
    <source>
        <dbReference type="EMBL" id="GGI76259.1"/>
    </source>
</evidence>
<name>A0A917JLM5_9GAMM</name>
<comment type="caution">
    <text evidence="1">The sequence shown here is derived from an EMBL/GenBank/DDBJ whole genome shotgun (WGS) entry which is preliminary data.</text>
</comment>
<keyword evidence="2" id="KW-1185">Reference proteome</keyword>
<dbReference type="OrthoDB" id="5647240at2"/>
<dbReference type="RefSeq" id="WP_131775384.1">
    <property type="nucleotide sequence ID" value="NZ_BMOB01000001.1"/>
</dbReference>
<dbReference type="Proteomes" id="UP000630149">
    <property type="component" value="Unassembled WGS sequence"/>
</dbReference>
<accession>A0A917JLM5</accession>
<dbReference type="EMBL" id="BMOB01000001">
    <property type="protein sequence ID" value="GGI76259.1"/>
    <property type="molecule type" value="Genomic_DNA"/>
</dbReference>
<proteinExistence type="predicted"/>
<protein>
    <submittedName>
        <fullName evidence="1">Uncharacterized protein</fullName>
    </submittedName>
</protein>
<sequence>MLQKDPLTAVTDYSYQTMHYLFEQSKALPNVTKSFVAHDSTKTAAKHILRITYEDLIPLVLVTYGNQIIQEHGNAYLSEENDQFTFPGTLVLQTGLHLLEVATWLFKVRKNSQLFVRTAIVTLEAPLLFNQNRSSPLMTICSDAHCSTLRFVQGSLRDIVTYYSTELAIYSIRYLPFAGNLLASFLSTYHNGRYLVSVALPEMCNRHQVLYLSQHSELALSLGIGHALSARVINSVLETLTRIPQSYYASTIEQLLFISHMNVAAHLTLPNPPITLTRRVPDPIHLFQSTIGFVFDALLVGLKTKVPSLLPGNQVGGLKQAIKNLPWEEVRALHLWVITNPKARIFLPKLLHDLPSFLNDPIIKSNWPALKQSFLTVLNTLESLSQNRTIRLSSYIPGVTSALAEKVSGTPRVITSLGLQLITDPEFINVVVYLKARIEQLAQLEQPRNHTEIELSVWEDYIVVEREESTPVSHNNALTSSRYRLHSSISSSPDTEGWEFVDHEPYCSSQS</sequence>
<reference evidence="1" key="2">
    <citation type="submission" date="2020-09" db="EMBL/GenBank/DDBJ databases">
        <authorList>
            <person name="Sun Q."/>
            <person name="Ohkuma M."/>
        </authorList>
    </citation>
    <scope>NUCLEOTIDE SEQUENCE</scope>
    <source>
        <strain evidence="1">JCM 13919</strain>
    </source>
</reference>